<name>A0A7X6MZI2_9STRE</name>
<dbReference type="Proteomes" id="UP000522720">
    <property type="component" value="Unassembled WGS sequence"/>
</dbReference>
<dbReference type="AlphaFoldDB" id="A0A7X6MZI2"/>
<dbReference type="InterPro" id="IPR028098">
    <property type="entry name" value="Glyco_trans_4-like_N"/>
</dbReference>
<evidence type="ECO:0000313" key="4">
    <source>
        <dbReference type="Proteomes" id="UP000522720"/>
    </source>
</evidence>
<feature type="domain" description="Glycosyl transferase family 1" evidence="1">
    <location>
        <begin position="151"/>
        <end position="304"/>
    </location>
</feature>
<accession>A0A7X6MZI2</accession>
<reference evidence="3 4" key="1">
    <citation type="submission" date="2020-04" db="EMBL/GenBank/DDBJ databases">
        <title>MicrobeNet Type strains.</title>
        <authorList>
            <person name="Nicholson A.C."/>
        </authorList>
    </citation>
    <scope>NUCLEOTIDE SEQUENCE [LARGE SCALE GENOMIC DNA]</scope>
    <source>
        <strain evidence="3 4">CCUG 69612</strain>
    </source>
</reference>
<protein>
    <submittedName>
        <fullName evidence="3">Glycosyltransferase</fullName>
    </submittedName>
</protein>
<proteinExistence type="predicted"/>
<dbReference type="RefSeq" id="WP_168548225.1">
    <property type="nucleotide sequence ID" value="NZ_JAAXPR010000001.1"/>
</dbReference>
<gene>
    <name evidence="3" type="ORF">HF992_01095</name>
</gene>
<evidence type="ECO:0000259" key="1">
    <source>
        <dbReference type="Pfam" id="PF00534"/>
    </source>
</evidence>
<keyword evidence="3" id="KW-0808">Transferase</keyword>
<dbReference type="InterPro" id="IPR001296">
    <property type="entry name" value="Glyco_trans_1"/>
</dbReference>
<feature type="domain" description="Glycosyltransferase subfamily 4-like N-terminal" evidence="2">
    <location>
        <begin position="42"/>
        <end position="140"/>
    </location>
</feature>
<dbReference type="Pfam" id="PF13439">
    <property type="entry name" value="Glyco_transf_4"/>
    <property type="match status" value="1"/>
</dbReference>
<dbReference type="PANTHER" id="PTHR45947">
    <property type="entry name" value="SULFOQUINOVOSYL TRANSFERASE SQD2"/>
    <property type="match status" value="1"/>
</dbReference>
<organism evidence="3 4">
    <name type="scientific">Streptococcus ovuberis</name>
    <dbReference type="NCBI Taxonomy" id="1936207"/>
    <lineage>
        <taxon>Bacteria</taxon>
        <taxon>Bacillati</taxon>
        <taxon>Bacillota</taxon>
        <taxon>Bacilli</taxon>
        <taxon>Lactobacillales</taxon>
        <taxon>Streptococcaceae</taxon>
        <taxon>Streptococcus</taxon>
    </lineage>
</organism>
<evidence type="ECO:0000313" key="3">
    <source>
        <dbReference type="EMBL" id="NKZ19462.1"/>
    </source>
</evidence>
<dbReference type="InterPro" id="IPR050194">
    <property type="entry name" value="Glycosyltransferase_grp1"/>
</dbReference>
<dbReference type="Gene3D" id="3.40.50.2000">
    <property type="entry name" value="Glycogen Phosphorylase B"/>
    <property type="match status" value="2"/>
</dbReference>
<comment type="caution">
    <text evidence="3">The sequence shown here is derived from an EMBL/GenBank/DDBJ whole genome shotgun (WGS) entry which is preliminary data.</text>
</comment>
<dbReference type="PANTHER" id="PTHR45947:SF3">
    <property type="entry name" value="SULFOQUINOVOSYL TRANSFERASE SQD2"/>
    <property type="match status" value="1"/>
</dbReference>
<dbReference type="SUPFAM" id="SSF53756">
    <property type="entry name" value="UDP-Glycosyltransferase/glycogen phosphorylase"/>
    <property type="match status" value="1"/>
</dbReference>
<evidence type="ECO:0000259" key="2">
    <source>
        <dbReference type="Pfam" id="PF13439"/>
    </source>
</evidence>
<dbReference type="EMBL" id="JAAXPR010000001">
    <property type="protein sequence ID" value="NKZ19462.1"/>
    <property type="molecule type" value="Genomic_DNA"/>
</dbReference>
<sequence>MKILLYLEGEKLISKSGIGRAIKHQEKALTLAGIDYTTNPKSDYDIVHINTYGFKSLRLLRQAKKRGKKVIVHAHSTKEDFENSFKGSNLLAPMVKNYLTFFYQQADFIITPTPYSESLLKGYGITRPIAPVSNGIDLARYQPDLAKEKAFRQYFDLKVEDKVVISAGLYFKRKGIIDFVKVAEQMPDVRFIWFGQINKLLIPQDIVDLVEKKHPANVSFPGYIKGPVFEGAMSGADAFFFPSYEETEGIVVLEALASRQHVLVRDIPVYDGWLESDSVVKGKSNQEFVSALDSILAGKIDKREAGYKVAESRSIEAVAQELAKIYKKVME</sequence>
<keyword evidence="4" id="KW-1185">Reference proteome</keyword>
<dbReference type="GO" id="GO:0016757">
    <property type="term" value="F:glycosyltransferase activity"/>
    <property type="evidence" value="ECO:0007669"/>
    <property type="project" value="InterPro"/>
</dbReference>
<dbReference type="Pfam" id="PF00534">
    <property type="entry name" value="Glycos_transf_1"/>
    <property type="match status" value="1"/>
</dbReference>